<organism evidence="1 2">
    <name type="scientific">Zhongshania marina</name>
    <dbReference type="NCBI Taxonomy" id="2304603"/>
    <lineage>
        <taxon>Bacteria</taxon>
        <taxon>Pseudomonadati</taxon>
        <taxon>Pseudomonadota</taxon>
        <taxon>Gammaproteobacteria</taxon>
        <taxon>Cellvibrionales</taxon>
        <taxon>Spongiibacteraceae</taxon>
        <taxon>Zhongshania</taxon>
    </lineage>
</organism>
<evidence type="ECO:0000313" key="2">
    <source>
        <dbReference type="Proteomes" id="UP000237222"/>
    </source>
</evidence>
<dbReference type="AlphaFoldDB" id="A0A2S4HF68"/>
<gene>
    <name evidence="1" type="ORF">C0068_11015</name>
</gene>
<sequence>MSEKEKSGSELLEALKYTTSDRLKSAQRKLTSARNTITGEALTHPYEAFFSENDKEVLRQAANILGQFKNKVEHAKEIRAREEREWNEYLKRCGILRQTILNKYLKSPRLISEHTESVVFHLALQRFRDSIERYRGTYFGHGIKWIEDDFNHGLDDKYPHMKVKHVAPKCHTESFDWLSENLWKYDEEPTADQVIEVMDLYHGEWREATLDSHEDFFQRYSKALLFEFEDEAAKEREIDAVRRRAGIKAVK</sequence>
<dbReference type="Proteomes" id="UP000237222">
    <property type="component" value="Unassembled WGS sequence"/>
</dbReference>
<protein>
    <submittedName>
        <fullName evidence="1">Uncharacterized protein</fullName>
    </submittedName>
</protein>
<name>A0A2S4HF68_9GAMM</name>
<evidence type="ECO:0000313" key="1">
    <source>
        <dbReference type="EMBL" id="POP52600.1"/>
    </source>
</evidence>
<proteinExistence type="predicted"/>
<reference evidence="1" key="1">
    <citation type="submission" date="2018-01" db="EMBL/GenBank/DDBJ databases">
        <authorList>
            <person name="Yu X.-D."/>
        </authorList>
    </citation>
    <scope>NUCLEOTIDE SEQUENCE</scope>
    <source>
        <strain evidence="1">ZX-21</strain>
    </source>
</reference>
<comment type="caution">
    <text evidence="1">The sequence shown here is derived from an EMBL/GenBank/DDBJ whole genome shotgun (WGS) entry which is preliminary data.</text>
</comment>
<dbReference type="RefSeq" id="WP_103684544.1">
    <property type="nucleotide sequence ID" value="NZ_PQGG01000027.1"/>
</dbReference>
<dbReference type="EMBL" id="PQGG01000027">
    <property type="protein sequence ID" value="POP52600.1"/>
    <property type="molecule type" value="Genomic_DNA"/>
</dbReference>
<accession>A0A2S4HF68</accession>